<organism evidence="1">
    <name type="scientific">Aegilops tauschii</name>
    <name type="common">Tausch's goatgrass</name>
    <name type="synonym">Aegilops squarrosa</name>
    <dbReference type="NCBI Taxonomy" id="37682"/>
    <lineage>
        <taxon>Eukaryota</taxon>
        <taxon>Viridiplantae</taxon>
        <taxon>Streptophyta</taxon>
        <taxon>Embryophyta</taxon>
        <taxon>Tracheophyta</taxon>
        <taxon>Spermatophyta</taxon>
        <taxon>Magnoliopsida</taxon>
        <taxon>Liliopsida</taxon>
        <taxon>Poales</taxon>
        <taxon>Poaceae</taxon>
        <taxon>BOP clade</taxon>
        <taxon>Pooideae</taxon>
        <taxon>Triticodae</taxon>
        <taxon>Triticeae</taxon>
        <taxon>Triticinae</taxon>
        <taxon>Aegilops</taxon>
    </lineage>
</organism>
<protein>
    <submittedName>
        <fullName evidence="1">Uncharacterized protein</fullName>
    </submittedName>
</protein>
<dbReference type="AlphaFoldDB" id="M8CNM8"/>
<sequence>MCDEAGLDICISEHGDEVRVGSVDVLDKDQVDASKHMVGNVDDGRVDEKTEEEGLILPVDFVFQLVSLSLTLTFSFLVVRYYIYLIDPLRK</sequence>
<reference evidence="1" key="1">
    <citation type="submission" date="2015-06" db="UniProtKB">
        <authorList>
            <consortium name="EnsemblPlants"/>
        </authorList>
    </citation>
    <scope>IDENTIFICATION</scope>
</reference>
<evidence type="ECO:0000313" key="1">
    <source>
        <dbReference type="EnsemblPlants" id="EMT29107"/>
    </source>
</evidence>
<accession>M8CNM8</accession>
<proteinExistence type="predicted"/>
<dbReference type="EnsemblPlants" id="EMT29107">
    <property type="protein sequence ID" value="EMT29107"/>
    <property type="gene ID" value="F775_23921"/>
</dbReference>
<name>M8CNM8_AEGTA</name>